<feature type="region of interest" description="Disordered" evidence="4">
    <location>
        <begin position="106"/>
        <end position="138"/>
    </location>
</feature>
<dbReference type="GO" id="GO:0003677">
    <property type="term" value="F:DNA binding"/>
    <property type="evidence" value="ECO:0007669"/>
    <property type="project" value="InterPro"/>
</dbReference>
<evidence type="ECO:0000256" key="4">
    <source>
        <dbReference type="SAM" id="MobiDB-lite"/>
    </source>
</evidence>
<reference evidence="6" key="1">
    <citation type="submission" date="2020-01" db="EMBL/GenBank/DDBJ databases">
        <authorList>
            <consortium name="DOE Joint Genome Institute"/>
            <person name="Haridas S."/>
            <person name="Albert R."/>
            <person name="Binder M."/>
            <person name="Bloem J."/>
            <person name="Labutti K."/>
            <person name="Salamov A."/>
            <person name="Andreopoulos B."/>
            <person name="Baker S.E."/>
            <person name="Barry K."/>
            <person name="Bills G."/>
            <person name="Bluhm B.H."/>
            <person name="Cannon C."/>
            <person name="Castanera R."/>
            <person name="Culley D.E."/>
            <person name="Daum C."/>
            <person name="Ezra D."/>
            <person name="Gonzalez J.B."/>
            <person name="Henrissat B."/>
            <person name="Kuo A."/>
            <person name="Liang C."/>
            <person name="Lipzen A."/>
            <person name="Lutzoni F."/>
            <person name="Magnuson J."/>
            <person name="Mondo S."/>
            <person name="Nolan M."/>
            <person name="Ohm R."/>
            <person name="Pangilinan J."/>
            <person name="Park H.-J."/>
            <person name="Ramirez L."/>
            <person name="Alfaro M."/>
            <person name="Sun H."/>
            <person name="Tritt A."/>
            <person name="Yoshinaga Y."/>
            <person name="Zwiers L.-H."/>
            <person name="Turgeon B.G."/>
            <person name="Goodwin S.B."/>
            <person name="Spatafora J.W."/>
            <person name="Crous P.W."/>
            <person name="Grigoriev I.V."/>
        </authorList>
    </citation>
    <scope>NUCLEOTIDE SEQUENCE</scope>
    <source>
        <strain evidence="6">P77</strain>
    </source>
</reference>
<evidence type="ECO:0000256" key="1">
    <source>
        <dbReference type="ARBA" id="ARBA00004123"/>
    </source>
</evidence>
<dbReference type="GO" id="GO:0008270">
    <property type="term" value="F:zinc ion binding"/>
    <property type="evidence" value="ECO:0007669"/>
    <property type="project" value="InterPro"/>
</dbReference>
<dbReference type="CDD" id="cd12148">
    <property type="entry name" value="fungal_TF_MHR"/>
    <property type="match status" value="1"/>
</dbReference>
<sequence length="914" mass="101177">MADSPSERTYTSGEHAGGTTEFNKKKRQPQQPRQLLSCTKCRERKVKCDRTEPCSACCARGSPRDCHFVAEDGNYTPIQQSYALRKLRTENLHLKERLRALKIPVDGDDYDHAASPDSFQHGARSKKSHPTKQKRFHGSSEWRDSIYFGTPGLSSVMVDFGTTNTENSVTLSHAMPRMNTLNSDLPTYPFATLFSAAPDECIPQLLSCLPPRTMLLAYLDAFERRVSTHVPVQLTTNEIERFLVDPRKNAQLCPTMLALLLAVVALGAQYSVWNKGSRRWVADVMKTETRKRNVYIAAAMQALRLSSFMHKPSLLAIQTLIVVEKYLTNSGRFLEAFTLFGTTIRLAHSIGLHRHPKYLDPAPPTEKDCTIRQNMWWHMLHMDEEYSMTLGRPLGISGLGDSGWPCELTTDPTVLQFRDFVNHFTVLARQILSSDRLTNLRIDEFTDALRGLLETIPDLLQFCPSWIRPESTVPDWPLSGIAAGITPHSVLKNANTATVYYCKTHTYLVLLNRQRIEKLTPPSTIDLAIPSFPAVNLVGPSAHPSPTASPKSSLRGRALVLSSCEDILSVFHFFYHRDPGALSDWTLSQQAFNSCMILLSDALECGAVTPGASKAECAFVVFKELDEGGVHGLAAVAVEKISCRLRELHRLVQEVGQRRGDDAATHQTNQTQDRCPTDMVMSNSGMLLLEDPGLQAFAHEAFEPIAWRTPGCTPSTDEYDHHRYRCTTETIKAWGIPNGHVHTLSVDDSIHTSDTRGSAATRYATDDPMQLQLHGFTTPASPTGFRFVSQGIHLPLQNTTGPGPGFDYCAWQKDASRHTHGTNSSFVNAGDGACGQFMHHHNQHAQAHASSSSSSALDSLSMPAACLPPHVVSNPRPDLPRSDRRPVPLSSIAEVVRSTSAFGADVGYAQSSQR</sequence>
<keyword evidence="3" id="KW-0539">Nucleus</keyword>
<dbReference type="GO" id="GO:0000981">
    <property type="term" value="F:DNA-binding transcription factor activity, RNA polymerase II-specific"/>
    <property type="evidence" value="ECO:0007669"/>
    <property type="project" value="InterPro"/>
</dbReference>
<dbReference type="InterPro" id="IPR050613">
    <property type="entry name" value="Sec_Metabolite_Reg"/>
</dbReference>
<evidence type="ECO:0000313" key="7">
    <source>
        <dbReference type="Proteomes" id="UP000800040"/>
    </source>
</evidence>
<dbReference type="SUPFAM" id="SSF57701">
    <property type="entry name" value="Zn2/Cys6 DNA-binding domain"/>
    <property type="match status" value="1"/>
</dbReference>
<dbReference type="Proteomes" id="UP000800040">
    <property type="component" value="Unassembled WGS sequence"/>
</dbReference>
<proteinExistence type="predicted"/>
<evidence type="ECO:0000256" key="3">
    <source>
        <dbReference type="ARBA" id="ARBA00023242"/>
    </source>
</evidence>
<dbReference type="PROSITE" id="PS00463">
    <property type="entry name" value="ZN2_CY6_FUNGAL_1"/>
    <property type="match status" value="1"/>
</dbReference>
<dbReference type="PANTHER" id="PTHR31001">
    <property type="entry name" value="UNCHARACTERIZED TRANSCRIPTIONAL REGULATORY PROTEIN"/>
    <property type="match status" value="1"/>
</dbReference>
<name>A0A6A5K1W4_9PLEO</name>
<protein>
    <recommendedName>
        <fullName evidence="5">Zn(2)-C6 fungal-type domain-containing protein</fullName>
    </recommendedName>
</protein>
<evidence type="ECO:0000256" key="2">
    <source>
        <dbReference type="ARBA" id="ARBA00022723"/>
    </source>
</evidence>
<dbReference type="OrthoDB" id="1747771at2759"/>
<evidence type="ECO:0000259" key="5">
    <source>
        <dbReference type="PROSITE" id="PS50048"/>
    </source>
</evidence>
<evidence type="ECO:0000313" key="6">
    <source>
        <dbReference type="EMBL" id="KAF1830280.1"/>
    </source>
</evidence>
<dbReference type="Pfam" id="PF00172">
    <property type="entry name" value="Zn_clus"/>
    <property type="match status" value="1"/>
</dbReference>
<dbReference type="InterPro" id="IPR007219">
    <property type="entry name" value="XnlR_reg_dom"/>
</dbReference>
<feature type="domain" description="Zn(2)-C6 fungal-type" evidence="5">
    <location>
        <begin position="37"/>
        <end position="68"/>
    </location>
</feature>
<keyword evidence="7" id="KW-1185">Reference proteome</keyword>
<feature type="compositionally biased region" description="Basic residues" evidence="4">
    <location>
        <begin position="123"/>
        <end position="137"/>
    </location>
</feature>
<dbReference type="Pfam" id="PF04082">
    <property type="entry name" value="Fungal_trans"/>
    <property type="match status" value="1"/>
</dbReference>
<dbReference type="Gene3D" id="4.10.240.10">
    <property type="entry name" value="Zn(2)-C6 fungal-type DNA-binding domain"/>
    <property type="match status" value="1"/>
</dbReference>
<gene>
    <name evidence="6" type="ORF">BDW02DRAFT_559327</name>
</gene>
<feature type="region of interest" description="Disordered" evidence="4">
    <location>
        <begin position="1"/>
        <end position="32"/>
    </location>
</feature>
<accession>A0A6A5K1W4</accession>
<dbReference type="CDD" id="cd00067">
    <property type="entry name" value="GAL4"/>
    <property type="match status" value="1"/>
</dbReference>
<dbReference type="InterPro" id="IPR036864">
    <property type="entry name" value="Zn2-C6_fun-type_DNA-bd_sf"/>
</dbReference>
<dbReference type="SMART" id="SM00066">
    <property type="entry name" value="GAL4"/>
    <property type="match status" value="1"/>
</dbReference>
<comment type="subcellular location">
    <subcellularLocation>
        <location evidence="1">Nucleus</location>
    </subcellularLocation>
</comment>
<dbReference type="EMBL" id="ML975402">
    <property type="protein sequence ID" value="KAF1830280.1"/>
    <property type="molecule type" value="Genomic_DNA"/>
</dbReference>
<dbReference type="GO" id="GO:0005634">
    <property type="term" value="C:nucleus"/>
    <property type="evidence" value="ECO:0007669"/>
    <property type="project" value="UniProtKB-SubCell"/>
</dbReference>
<dbReference type="InterPro" id="IPR001138">
    <property type="entry name" value="Zn2Cys6_DnaBD"/>
</dbReference>
<dbReference type="SMART" id="SM00906">
    <property type="entry name" value="Fungal_trans"/>
    <property type="match status" value="1"/>
</dbReference>
<keyword evidence="2" id="KW-0479">Metal-binding</keyword>
<organism evidence="6 7">
    <name type="scientific">Decorospora gaudefroyi</name>
    <dbReference type="NCBI Taxonomy" id="184978"/>
    <lineage>
        <taxon>Eukaryota</taxon>
        <taxon>Fungi</taxon>
        <taxon>Dikarya</taxon>
        <taxon>Ascomycota</taxon>
        <taxon>Pezizomycotina</taxon>
        <taxon>Dothideomycetes</taxon>
        <taxon>Pleosporomycetidae</taxon>
        <taxon>Pleosporales</taxon>
        <taxon>Pleosporineae</taxon>
        <taxon>Pleosporaceae</taxon>
        <taxon>Decorospora</taxon>
    </lineage>
</organism>
<dbReference type="GO" id="GO:0006351">
    <property type="term" value="P:DNA-templated transcription"/>
    <property type="evidence" value="ECO:0007669"/>
    <property type="project" value="InterPro"/>
</dbReference>
<dbReference type="PROSITE" id="PS50048">
    <property type="entry name" value="ZN2_CY6_FUNGAL_2"/>
    <property type="match status" value="1"/>
</dbReference>
<dbReference type="AlphaFoldDB" id="A0A6A5K1W4"/>